<keyword evidence="1" id="KW-0560">Oxidoreductase</keyword>
<dbReference type="PRINTS" id="PR00081">
    <property type="entry name" value="GDHRDH"/>
</dbReference>
<proteinExistence type="predicted"/>
<dbReference type="PANTHER" id="PTHR43157:SF31">
    <property type="entry name" value="PHOSPHATIDYLINOSITOL-GLYCAN BIOSYNTHESIS CLASS F PROTEIN"/>
    <property type="match status" value="1"/>
</dbReference>
<dbReference type="GO" id="GO:0016491">
    <property type="term" value="F:oxidoreductase activity"/>
    <property type="evidence" value="ECO:0007669"/>
    <property type="project" value="UniProtKB-KW"/>
</dbReference>
<dbReference type="OrthoDB" id="3237043at2"/>
<keyword evidence="3" id="KW-1185">Reference proteome</keyword>
<dbReference type="Proteomes" id="UP000215563">
    <property type="component" value="Unassembled WGS sequence"/>
</dbReference>
<dbReference type="AlphaFoldDB" id="A0A229S9W7"/>
<dbReference type="Gene3D" id="3.40.50.720">
    <property type="entry name" value="NAD(P)-binding Rossmann-like Domain"/>
    <property type="match status" value="1"/>
</dbReference>
<dbReference type="EMBL" id="NMQU01000003">
    <property type="protein sequence ID" value="OXM55625.1"/>
    <property type="molecule type" value="Genomic_DNA"/>
</dbReference>
<sequence length="281" mass="30223">MTGENQIIVITGASSGIGARAAVRLAGSGATVALVGRDTDRLGAVAAEIEQAGQERPETFSADFARLSDVHELATRLRRRYDRIDVLLNNAGIHCATRKTTVDGNELTNQVNHLAPFLLTRLLEEMLTVRPGSRVVGTGSLLAEGVRPDDLNRTGLRWSGWGAYKASKQANALFALEFVKRAGADGPIATCCHPGMLKTSFGSESAAYRRFRKFLPAAFKPADHGASTLVKLALDQAGIAHPGAFFIEGKLGRTPRRLADRELAAELWDKTDELLTSSTSR</sequence>
<evidence type="ECO:0000313" key="2">
    <source>
        <dbReference type="EMBL" id="OXM55625.1"/>
    </source>
</evidence>
<dbReference type="InterPro" id="IPR036291">
    <property type="entry name" value="NAD(P)-bd_dom_sf"/>
</dbReference>
<dbReference type="RefSeq" id="WP_020634193.1">
    <property type="nucleotide sequence ID" value="NZ_KB913032.1"/>
</dbReference>
<protein>
    <submittedName>
        <fullName evidence="2">SDR family oxidoreductase</fullName>
    </submittedName>
</protein>
<comment type="caution">
    <text evidence="2">The sequence shown here is derived from an EMBL/GenBank/DDBJ whole genome shotgun (WGS) entry which is preliminary data.</text>
</comment>
<dbReference type="PANTHER" id="PTHR43157">
    <property type="entry name" value="PHOSPHATIDYLINOSITOL-GLYCAN BIOSYNTHESIS CLASS F PROTEIN-RELATED"/>
    <property type="match status" value="1"/>
</dbReference>
<dbReference type="InterPro" id="IPR002347">
    <property type="entry name" value="SDR_fam"/>
</dbReference>
<dbReference type="Pfam" id="PF00106">
    <property type="entry name" value="adh_short"/>
    <property type="match status" value="1"/>
</dbReference>
<accession>A0A229S9W7</accession>
<evidence type="ECO:0000256" key="1">
    <source>
        <dbReference type="ARBA" id="ARBA00023002"/>
    </source>
</evidence>
<evidence type="ECO:0000313" key="3">
    <source>
        <dbReference type="Proteomes" id="UP000215563"/>
    </source>
</evidence>
<gene>
    <name evidence="2" type="ORF">CFP75_00775</name>
</gene>
<dbReference type="SUPFAM" id="SSF51735">
    <property type="entry name" value="NAD(P)-binding Rossmann-fold domains"/>
    <property type="match status" value="1"/>
</dbReference>
<reference evidence="2 3" key="1">
    <citation type="submission" date="2017-07" db="EMBL/GenBank/DDBJ databases">
        <title>Amycolatopsis alba DSM 44262 Genome sequencing and assembly.</title>
        <authorList>
            <person name="Kaur N."/>
            <person name="Mayilraj S."/>
        </authorList>
    </citation>
    <scope>NUCLEOTIDE SEQUENCE [LARGE SCALE GENOMIC DNA]</scope>
    <source>
        <strain evidence="2 3">DSM 44262</strain>
    </source>
</reference>
<name>A0A229S9W7_AMYAL</name>
<organism evidence="2 3">
    <name type="scientific">Amycolatopsis alba DSM 44262</name>
    <dbReference type="NCBI Taxonomy" id="1125972"/>
    <lineage>
        <taxon>Bacteria</taxon>
        <taxon>Bacillati</taxon>
        <taxon>Actinomycetota</taxon>
        <taxon>Actinomycetes</taxon>
        <taxon>Pseudonocardiales</taxon>
        <taxon>Pseudonocardiaceae</taxon>
        <taxon>Amycolatopsis</taxon>
    </lineage>
</organism>